<dbReference type="GeneID" id="86112444"/>
<dbReference type="AlphaFoldDB" id="A0AA96M0I8"/>
<name>A0AA96M0I8_9MAGN</name>
<dbReference type="RefSeq" id="YP_010974862.1">
    <property type="nucleotide sequence ID" value="NC_084057.1"/>
</dbReference>
<dbReference type="EMBL" id="OK377277">
    <property type="protein sequence ID" value="WNR57505.1"/>
    <property type="molecule type" value="Genomic_DNA"/>
</dbReference>
<dbReference type="EMBL" id="OK377277">
    <property type="protein sequence ID" value="WNR57513.1"/>
    <property type="molecule type" value="Genomic_DNA"/>
</dbReference>
<geneLocation type="chloroplast" evidence="1"/>
<keyword evidence="1" id="KW-0150">Chloroplast</keyword>
<proteinExistence type="predicted"/>
<evidence type="ECO:0000313" key="1">
    <source>
        <dbReference type="EMBL" id="WNR57513.1"/>
    </source>
</evidence>
<keyword evidence="1" id="KW-0934">Plastid</keyword>
<organism evidence="1">
    <name type="scientific">Muellerina celastroides</name>
    <dbReference type="NCBI Taxonomy" id="286087"/>
    <lineage>
        <taxon>Eukaryota</taxon>
        <taxon>Viridiplantae</taxon>
        <taxon>Streptophyta</taxon>
        <taxon>Embryophyta</taxon>
        <taxon>Tracheophyta</taxon>
        <taxon>Spermatophyta</taxon>
        <taxon>Magnoliopsida</taxon>
        <taxon>eudicotyledons</taxon>
        <taxon>Gunneridae</taxon>
        <taxon>Pentapetalae</taxon>
        <taxon>Santalales</taxon>
        <taxon>Loranthaceae</taxon>
        <taxon>Lorantheae</taxon>
        <taxon>Ileostylinae</taxon>
        <taxon>Muellerina</taxon>
    </lineage>
</organism>
<dbReference type="GeneID" id="86112419"/>
<accession>A0AA96M0I8</accession>
<protein>
    <submittedName>
        <fullName evidence="1">Hypothetical chloroplast RF15</fullName>
    </submittedName>
</protein>
<gene>
    <name evidence="1" type="primary">ycf15</name>
</gene>
<dbReference type="RefSeq" id="YP_010974870.1">
    <property type="nucleotide sequence ID" value="NC_084057.1"/>
</dbReference>
<reference evidence="1" key="1">
    <citation type="submission" date="2021-10" db="EMBL/GenBank/DDBJ databases">
        <authorList>
            <person name="Rigault P."/>
            <person name="Bedon F."/>
        </authorList>
    </citation>
    <scope>NUCLEOTIDE SEQUENCE</scope>
</reference>
<sequence length="41" mass="5020">MAHYIKKFPLMKDVNPLENKKYACLMKWLLLSVPRTNHWFN</sequence>